<evidence type="ECO:0000256" key="1">
    <source>
        <dbReference type="SAM" id="MobiDB-lite"/>
    </source>
</evidence>
<feature type="region of interest" description="Disordered" evidence="1">
    <location>
        <begin position="1"/>
        <end position="21"/>
    </location>
</feature>
<accession>A0A660KRT8</accession>
<name>A0A660KRT8_9ROSI</name>
<keyword evidence="3" id="KW-1185">Reference proteome</keyword>
<dbReference type="Proteomes" id="UP000327013">
    <property type="component" value="Chromosome 4"/>
</dbReference>
<evidence type="ECO:0000313" key="3">
    <source>
        <dbReference type="Proteomes" id="UP000327013"/>
    </source>
</evidence>
<sequence length="96" mass="10243">MLSLLSEVGAPAEHQEALSRDISSAAAARSVGMGTSPIVVIFQHTTLVVVDDDDDESDEMDMGLRESMAEDVARPIPATRSAIEGLKKVTFDDGLR</sequence>
<reference evidence="2 3" key="1">
    <citation type="submission" date="2019-06" db="EMBL/GenBank/DDBJ databases">
        <title>A chromosomal-level reference genome of Carpinus fangiana (Coryloideae, Betulaceae).</title>
        <authorList>
            <person name="Yang X."/>
            <person name="Wang Z."/>
            <person name="Zhang L."/>
            <person name="Hao G."/>
            <person name="Liu J."/>
            <person name="Yang Y."/>
        </authorList>
    </citation>
    <scope>NUCLEOTIDE SEQUENCE [LARGE SCALE GENOMIC DNA]</scope>
    <source>
        <strain evidence="2">Cfa_2016G</strain>
        <tissue evidence="2">Leaf</tissue>
    </source>
</reference>
<gene>
    <name evidence="2" type="ORF">FH972_010553</name>
</gene>
<evidence type="ECO:0000313" key="2">
    <source>
        <dbReference type="EMBL" id="KAE8038005.1"/>
    </source>
</evidence>
<dbReference type="AlphaFoldDB" id="A0A660KRT8"/>
<protein>
    <submittedName>
        <fullName evidence="2">Uncharacterized protein</fullName>
    </submittedName>
</protein>
<proteinExistence type="predicted"/>
<dbReference type="EMBL" id="CM017324">
    <property type="protein sequence ID" value="KAE8038005.1"/>
    <property type="molecule type" value="Genomic_DNA"/>
</dbReference>
<organism evidence="2 3">
    <name type="scientific">Carpinus fangiana</name>
    <dbReference type="NCBI Taxonomy" id="176857"/>
    <lineage>
        <taxon>Eukaryota</taxon>
        <taxon>Viridiplantae</taxon>
        <taxon>Streptophyta</taxon>
        <taxon>Embryophyta</taxon>
        <taxon>Tracheophyta</taxon>
        <taxon>Spermatophyta</taxon>
        <taxon>Magnoliopsida</taxon>
        <taxon>eudicotyledons</taxon>
        <taxon>Gunneridae</taxon>
        <taxon>Pentapetalae</taxon>
        <taxon>rosids</taxon>
        <taxon>fabids</taxon>
        <taxon>Fagales</taxon>
        <taxon>Betulaceae</taxon>
        <taxon>Carpinus</taxon>
    </lineage>
</organism>